<dbReference type="InterPro" id="IPR006142">
    <property type="entry name" value="INTEIN"/>
</dbReference>
<dbReference type="GO" id="GO:0016539">
    <property type="term" value="P:intein-mediated protein splicing"/>
    <property type="evidence" value="ECO:0007669"/>
    <property type="project" value="InterPro"/>
</dbReference>
<feature type="region of interest" description="Disordered" evidence="1">
    <location>
        <begin position="560"/>
        <end position="580"/>
    </location>
</feature>
<dbReference type="PROSITE" id="PS50817">
    <property type="entry name" value="INTEIN_N_TER"/>
    <property type="match status" value="1"/>
</dbReference>
<sequence>MAKRPELEFPENGSGDPTVDVWQSDGTFDSHKAETIFEETKNWPPEQRAAMLRSLRAAETRATVRTKYRHPAEMAAAVTPGYRITPALAMISTSIERVLNSHRKINLSVSMPPQEGKSSLCSVWAPLRALQLNPNRRIILATYAQPLADMHSRTAREVISTHGAGITDPLTGLAVEDKIGLRLAQGANKISFWSVEGGAGGLLAAGIGATITGMPADLLIIDDPFKNMMEADSATHRANVELWFSSVALTRLAPDASIILIQCMTGDTPVLRPDGTETPLADIRPGDEIATYENGALSTSTVKNWASQGYDSIYAITTKSGRTVRANARHPFLVLREGVETWVRVSDLRPGDNLMATAAGTAQHVLSAISLSPARGCACLTTTKCDGPTVTSGSPQTSAETATCGTDTESDLTTTTACLLSRAGSAPAVAKHPAPTIAPLIGRASYASIIAMKQGVCAAFSAMTATSSSGAHEQPCACDKVPTISTDEVLAIDPCGVAEVFDIQVDRTENFIANGLVSHNTRWHPEDLAGKVLAGEKLLEPSERTWRHLNIPAIAEEGIPDALGREPGTPMVSARDTPEAKRNFAQTRKQVGERTWYALYQGSPRNPAGGIFQRAWFDPRLPQPPSYPVASVVGIDPADSGEGDETGIVCGMLYHDGQAKAALTHDRSGMFTSDQWAREGVLLALEQGARVIAVEGYTAAKTYVRVVRQAYTAIHNEAVAKRQSGALLTPAEQRALTDIPPFQIKPWRGANKADAVARAGGLSQSLETGRCRTVEGSLAVFEEQACDWQMGQHQPDRVAAAIIVHDILMEMAGAQMQIAAPVDRKTAPPPAWMRRHIGG</sequence>
<organism evidence="3">
    <name type="scientific">Mycolicibacterium phage phi1_186018</name>
    <dbReference type="NCBI Taxonomy" id="3236641"/>
    <lineage>
        <taxon>Viruses</taxon>
        <taxon>Duplodnaviria</taxon>
        <taxon>Heunggongvirae</taxon>
        <taxon>Uroviricota</taxon>
        <taxon>Caudoviricetes</taxon>
        <taxon>Bclasvirinae</taxon>
        <taxon>Coopervirus</taxon>
    </lineage>
</organism>
<dbReference type="InterPro" id="IPR006141">
    <property type="entry name" value="Intein_N"/>
</dbReference>
<dbReference type="NCBIfam" id="TIGR01445">
    <property type="entry name" value="intein_Nterm"/>
    <property type="match status" value="1"/>
</dbReference>
<dbReference type="CDD" id="cd00081">
    <property type="entry name" value="Hint"/>
    <property type="match status" value="1"/>
</dbReference>
<protein>
    <submittedName>
        <fullName evidence="3">Terminase large subunit</fullName>
    </submittedName>
</protein>
<dbReference type="Gene3D" id="2.170.16.10">
    <property type="entry name" value="Hedgehog/Intein (Hint) domain"/>
    <property type="match status" value="1"/>
</dbReference>
<dbReference type="PROSITE" id="PS50818">
    <property type="entry name" value="INTEIN_C_TER"/>
    <property type="match status" value="1"/>
</dbReference>
<proteinExistence type="predicted"/>
<dbReference type="SUPFAM" id="SSF51294">
    <property type="entry name" value="Hedgehog/intein (Hint) domain"/>
    <property type="match status" value="1"/>
</dbReference>
<feature type="domain" description="Hint" evidence="2">
    <location>
        <begin position="261"/>
        <end position="358"/>
    </location>
</feature>
<name>A0AB39AKJ8_9CAUD</name>
<dbReference type="NCBIfam" id="TIGR01443">
    <property type="entry name" value="intein_Cterm"/>
    <property type="match status" value="1"/>
</dbReference>
<dbReference type="Pfam" id="PF14890">
    <property type="entry name" value="Intein_splicing"/>
    <property type="match status" value="1"/>
</dbReference>
<reference evidence="3" key="1">
    <citation type="submission" date="2024-06" db="EMBL/GenBank/DDBJ databases">
        <title>The complete genome of Mycolicibacterium smegmatis phage.</title>
        <authorList>
            <person name="Zong M."/>
            <person name="Wu X."/>
            <person name="Feng Y."/>
        </authorList>
    </citation>
    <scope>NUCLEOTIDE SEQUENCE</scope>
</reference>
<dbReference type="EMBL" id="PP947710">
    <property type="protein sequence ID" value="XDG31268.1"/>
    <property type="molecule type" value="Genomic_DNA"/>
</dbReference>
<evidence type="ECO:0000313" key="3">
    <source>
        <dbReference type="EMBL" id="XDG31268.1"/>
    </source>
</evidence>
<accession>A0AB39AKJ8</accession>
<dbReference type="PRINTS" id="PR00379">
    <property type="entry name" value="INTEIN"/>
</dbReference>
<evidence type="ECO:0000259" key="2">
    <source>
        <dbReference type="SMART" id="SM00306"/>
    </source>
</evidence>
<dbReference type="InterPro" id="IPR003587">
    <property type="entry name" value="Hint_dom_N"/>
</dbReference>
<evidence type="ECO:0000256" key="1">
    <source>
        <dbReference type="SAM" id="MobiDB-lite"/>
    </source>
</evidence>
<dbReference type="InterPro" id="IPR036844">
    <property type="entry name" value="Hint_dom_sf"/>
</dbReference>
<dbReference type="InterPro" id="IPR030934">
    <property type="entry name" value="Intein_C"/>
</dbReference>
<dbReference type="SMART" id="SM00306">
    <property type="entry name" value="HintN"/>
    <property type="match status" value="1"/>
</dbReference>
<gene>
    <name evidence="3" type="ORF">NJGIMKJC_CDS0002</name>
</gene>